<dbReference type="PROSITE" id="PS51294">
    <property type="entry name" value="HTH_MYB"/>
    <property type="match status" value="1"/>
</dbReference>
<protein>
    <submittedName>
        <fullName evidence="9">MYB-like transcription factor family protein</fullName>
    </submittedName>
    <submittedName>
        <fullName evidence="10">Putative transcription factor MYB-HB-like family</fullName>
    </submittedName>
</protein>
<comment type="subcellular location">
    <subcellularLocation>
        <location evidence="1">Nucleus</location>
    </subcellularLocation>
</comment>
<evidence type="ECO:0000259" key="8">
    <source>
        <dbReference type="PROSITE" id="PS51294"/>
    </source>
</evidence>
<keyword evidence="5" id="KW-0539">Nucleus</keyword>
<evidence type="ECO:0000313" key="9">
    <source>
        <dbReference type="EMBL" id="AET05114.1"/>
    </source>
</evidence>
<dbReference type="FunFam" id="1.10.10.60:FF:000009">
    <property type="entry name" value="transcription factor MYB1R1"/>
    <property type="match status" value="1"/>
</dbReference>
<reference evidence="10" key="4">
    <citation type="journal article" date="2018" name="Nat. Plants">
        <title>Whole-genome landscape of Medicago truncatula symbiotic genes.</title>
        <authorList>
            <person name="Pecrix Y."/>
            <person name="Gamas P."/>
            <person name="Carrere S."/>
        </authorList>
    </citation>
    <scope>NUCLEOTIDE SEQUENCE</scope>
    <source>
        <tissue evidence="10">Leaves</tissue>
    </source>
</reference>
<dbReference type="GO" id="GO:0009739">
    <property type="term" value="P:response to gibberellin"/>
    <property type="evidence" value="ECO:0000318"/>
    <property type="project" value="GO_Central"/>
</dbReference>
<gene>
    <name evidence="11" type="primary">11438458</name>
    <name evidence="9" type="ordered locus">MTR_8g101650</name>
    <name evidence="10" type="ORF">MtrunA17_Chr8g0389241</name>
</gene>
<dbReference type="InterPro" id="IPR009057">
    <property type="entry name" value="Homeodomain-like_sf"/>
</dbReference>
<dbReference type="PANTHER" id="PTHR44191">
    <property type="entry name" value="TRANSCRIPTION FACTOR KUA1"/>
    <property type="match status" value="1"/>
</dbReference>
<evidence type="ECO:0000256" key="5">
    <source>
        <dbReference type="ARBA" id="ARBA00023242"/>
    </source>
</evidence>
<dbReference type="InterPro" id="IPR017930">
    <property type="entry name" value="Myb_dom"/>
</dbReference>
<dbReference type="ExpressionAtlas" id="G7LJK1">
    <property type="expression patterns" value="differential"/>
</dbReference>
<dbReference type="OMA" id="TNIDENH"/>
<evidence type="ECO:0000313" key="12">
    <source>
        <dbReference type="Proteomes" id="UP000002051"/>
    </source>
</evidence>
<dbReference type="eggNOG" id="ENOG502RPM1">
    <property type="taxonomic scope" value="Eukaryota"/>
</dbReference>
<dbReference type="CDD" id="cd00167">
    <property type="entry name" value="SANT"/>
    <property type="match status" value="1"/>
</dbReference>
<keyword evidence="4" id="KW-0804">Transcription</keyword>
<evidence type="ECO:0000259" key="7">
    <source>
        <dbReference type="PROSITE" id="PS50090"/>
    </source>
</evidence>
<dbReference type="EMBL" id="PSQE01000008">
    <property type="protein sequence ID" value="RHN43560.1"/>
    <property type="molecule type" value="Genomic_DNA"/>
</dbReference>
<dbReference type="HOGENOM" id="CLU_038424_3_1_1"/>
<accession>G7LJK1</accession>
<dbReference type="PROSITE" id="PS50090">
    <property type="entry name" value="MYB_LIKE"/>
    <property type="match status" value="1"/>
</dbReference>
<dbReference type="NCBIfam" id="TIGR01557">
    <property type="entry name" value="myb_SHAQKYF"/>
    <property type="match status" value="1"/>
</dbReference>
<dbReference type="AlphaFoldDB" id="G7LJK1"/>
<dbReference type="GO" id="GO:0005634">
    <property type="term" value="C:nucleus"/>
    <property type="evidence" value="ECO:0007669"/>
    <property type="project" value="UniProtKB-SubCell"/>
</dbReference>
<reference evidence="11" key="3">
    <citation type="submission" date="2015-04" db="UniProtKB">
        <authorList>
            <consortium name="EnsemblPlants"/>
        </authorList>
    </citation>
    <scope>IDENTIFICATION</scope>
    <source>
        <strain evidence="11">cv. Jemalong A17</strain>
    </source>
</reference>
<dbReference type="Pfam" id="PF00249">
    <property type="entry name" value="Myb_DNA-binding"/>
    <property type="match status" value="1"/>
</dbReference>
<feature type="domain" description="Myb-like" evidence="7">
    <location>
        <begin position="99"/>
        <end position="151"/>
    </location>
</feature>
<dbReference type="EnsemblPlants" id="AET05114">
    <property type="protein sequence ID" value="AET05114"/>
    <property type="gene ID" value="MTR_8g101650"/>
</dbReference>
<keyword evidence="2" id="KW-0805">Transcription regulation</keyword>
<dbReference type="Gramene" id="rna50161">
    <property type="protein sequence ID" value="RHN43560.1"/>
    <property type="gene ID" value="gene50161"/>
</dbReference>
<evidence type="ECO:0000256" key="3">
    <source>
        <dbReference type="ARBA" id="ARBA00023125"/>
    </source>
</evidence>
<sequence>MGRRKCSHCGKIGHNCRTCTSFTLGGLRLFGVQLSSSSSSSSSSNMIKKSFSMDTFPSPSSPSSSFSSSTSLTNIDENHYHKSTSNIAYLSDCFIGPPQERKKGVPWTEEEHRMFLVGLEKLGKGDWRGISKNFVTSRTPTQVASHAQKYFLRLATINKKRRSSLFDLVGSKKTNTKDQGYANSVVNLGDKFEDKCKCEVEINDGTTLSYFKQEEEAKSEKQENTNYSTTNWLYDSSNCAAVPNLDLTLSVASPNANKTKLEQNQPSPAGSFLLGPISVT</sequence>
<evidence type="ECO:0000313" key="10">
    <source>
        <dbReference type="EMBL" id="RHN43560.1"/>
    </source>
</evidence>
<dbReference type="OrthoDB" id="118550at2759"/>
<dbReference type="STRING" id="3880.G7LJK1"/>
<evidence type="ECO:0000313" key="11">
    <source>
        <dbReference type="EnsemblPlants" id="AET05114"/>
    </source>
</evidence>
<evidence type="ECO:0000256" key="4">
    <source>
        <dbReference type="ARBA" id="ARBA00023163"/>
    </source>
</evidence>
<reference evidence="9 12" key="2">
    <citation type="journal article" date="2014" name="BMC Genomics">
        <title>An improved genome release (version Mt4.0) for the model legume Medicago truncatula.</title>
        <authorList>
            <person name="Tang H."/>
            <person name="Krishnakumar V."/>
            <person name="Bidwell S."/>
            <person name="Rosen B."/>
            <person name="Chan A."/>
            <person name="Zhou S."/>
            <person name="Gentzbittel L."/>
            <person name="Childs K.L."/>
            <person name="Yandell M."/>
            <person name="Gundlach H."/>
            <person name="Mayer K.F."/>
            <person name="Schwartz D.C."/>
            <person name="Town C.D."/>
        </authorList>
    </citation>
    <scope>GENOME REANNOTATION</scope>
    <source>
        <strain evidence="11 12">cv. Jemalong A17</strain>
    </source>
</reference>
<dbReference type="SMART" id="SM00717">
    <property type="entry name" value="SANT"/>
    <property type="match status" value="1"/>
</dbReference>
<dbReference type="PANTHER" id="PTHR44191:SF80">
    <property type="entry name" value="MYB-LIKE TRANSCRIPTION FACTOR FAMILY PROTEIN"/>
    <property type="match status" value="1"/>
</dbReference>
<feature type="compositionally biased region" description="Polar residues" evidence="6">
    <location>
        <begin position="258"/>
        <end position="268"/>
    </location>
</feature>
<name>G7LJK1_MEDTR</name>
<dbReference type="PaxDb" id="3880-AET05114"/>
<dbReference type="Proteomes" id="UP000002051">
    <property type="component" value="Chromosome 8"/>
</dbReference>
<evidence type="ECO:0000256" key="2">
    <source>
        <dbReference type="ARBA" id="ARBA00023015"/>
    </source>
</evidence>
<dbReference type="Gene3D" id="1.10.10.60">
    <property type="entry name" value="Homeodomain-like"/>
    <property type="match status" value="1"/>
</dbReference>
<dbReference type="GO" id="GO:0009723">
    <property type="term" value="P:response to ethylene"/>
    <property type="evidence" value="ECO:0000318"/>
    <property type="project" value="GO_Central"/>
</dbReference>
<dbReference type="KEGG" id="mtr:11438458"/>
<feature type="region of interest" description="Disordered" evidence="6">
    <location>
        <begin position="258"/>
        <end position="280"/>
    </location>
</feature>
<dbReference type="InterPro" id="IPR006447">
    <property type="entry name" value="Myb_dom_plants"/>
</dbReference>
<keyword evidence="3" id="KW-0238">DNA-binding</keyword>
<reference evidence="9 12" key="1">
    <citation type="journal article" date="2011" name="Nature">
        <title>The Medicago genome provides insight into the evolution of rhizobial symbioses.</title>
        <authorList>
            <person name="Young N.D."/>
            <person name="Debelle F."/>
            <person name="Oldroyd G.E."/>
            <person name="Geurts R."/>
            <person name="Cannon S.B."/>
            <person name="Udvardi M.K."/>
            <person name="Benedito V.A."/>
            <person name="Mayer K.F."/>
            <person name="Gouzy J."/>
            <person name="Schoof H."/>
            <person name="Van de Peer Y."/>
            <person name="Proost S."/>
            <person name="Cook D.R."/>
            <person name="Meyers B.C."/>
            <person name="Spannagl M."/>
            <person name="Cheung F."/>
            <person name="De Mita S."/>
            <person name="Krishnakumar V."/>
            <person name="Gundlach H."/>
            <person name="Zhou S."/>
            <person name="Mudge J."/>
            <person name="Bharti A.K."/>
            <person name="Murray J.D."/>
            <person name="Naoumkina M.A."/>
            <person name="Rosen B."/>
            <person name="Silverstein K.A."/>
            <person name="Tang H."/>
            <person name="Rombauts S."/>
            <person name="Zhao P.X."/>
            <person name="Zhou P."/>
            <person name="Barbe V."/>
            <person name="Bardou P."/>
            <person name="Bechner M."/>
            <person name="Bellec A."/>
            <person name="Berger A."/>
            <person name="Berges H."/>
            <person name="Bidwell S."/>
            <person name="Bisseling T."/>
            <person name="Choisne N."/>
            <person name="Couloux A."/>
            <person name="Denny R."/>
            <person name="Deshpande S."/>
            <person name="Dai X."/>
            <person name="Doyle J.J."/>
            <person name="Dudez A.M."/>
            <person name="Farmer A.D."/>
            <person name="Fouteau S."/>
            <person name="Franken C."/>
            <person name="Gibelin C."/>
            <person name="Gish J."/>
            <person name="Goldstein S."/>
            <person name="Gonzalez A.J."/>
            <person name="Green P.J."/>
            <person name="Hallab A."/>
            <person name="Hartog M."/>
            <person name="Hua A."/>
            <person name="Humphray S.J."/>
            <person name="Jeong D.H."/>
            <person name="Jing Y."/>
            <person name="Jocker A."/>
            <person name="Kenton S.M."/>
            <person name="Kim D.J."/>
            <person name="Klee K."/>
            <person name="Lai H."/>
            <person name="Lang C."/>
            <person name="Lin S."/>
            <person name="Macmil S.L."/>
            <person name="Magdelenat G."/>
            <person name="Matthews L."/>
            <person name="McCorrison J."/>
            <person name="Monaghan E.L."/>
            <person name="Mun J.H."/>
            <person name="Najar F.Z."/>
            <person name="Nicholson C."/>
            <person name="Noirot C."/>
            <person name="O'Bleness M."/>
            <person name="Paule C.R."/>
            <person name="Poulain J."/>
            <person name="Prion F."/>
            <person name="Qin B."/>
            <person name="Qu C."/>
            <person name="Retzel E.F."/>
            <person name="Riddle C."/>
            <person name="Sallet E."/>
            <person name="Samain S."/>
            <person name="Samson N."/>
            <person name="Sanders I."/>
            <person name="Saurat O."/>
            <person name="Scarpelli C."/>
            <person name="Schiex T."/>
            <person name="Segurens B."/>
            <person name="Severin A.J."/>
            <person name="Sherrier D.J."/>
            <person name="Shi R."/>
            <person name="Sims S."/>
            <person name="Singer S.R."/>
            <person name="Sinharoy S."/>
            <person name="Sterck L."/>
            <person name="Viollet A."/>
            <person name="Wang B.B."/>
            <person name="Wang K."/>
            <person name="Wang M."/>
            <person name="Wang X."/>
            <person name="Warfsmann J."/>
            <person name="Weissenbach J."/>
            <person name="White D.D."/>
            <person name="White J.D."/>
            <person name="Wiley G.B."/>
            <person name="Wincker P."/>
            <person name="Xing Y."/>
            <person name="Yang L."/>
            <person name="Yao Z."/>
            <person name="Ying F."/>
            <person name="Zhai J."/>
            <person name="Zhou L."/>
            <person name="Zuber A."/>
            <person name="Denarie J."/>
            <person name="Dixon R.A."/>
            <person name="May G.D."/>
            <person name="Schwartz D.C."/>
            <person name="Rogers J."/>
            <person name="Quetier F."/>
            <person name="Town C.D."/>
            <person name="Roe B.A."/>
        </authorList>
    </citation>
    <scope>NUCLEOTIDE SEQUENCE [LARGE SCALE GENOMIC DNA]</scope>
    <source>
        <strain evidence="9">A17</strain>
        <strain evidence="11 12">cv. Jemalong A17</strain>
    </source>
</reference>
<evidence type="ECO:0000256" key="6">
    <source>
        <dbReference type="SAM" id="MobiDB-lite"/>
    </source>
</evidence>
<keyword evidence="12" id="KW-1185">Reference proteome</keyword>
<dbReference type="InterPro" id="IPR001005">
    <property type="entry name" value="SANT/Myb"/>
</dbReference>
<organism evidence="9 12">
    <name type="scientific">Medicago truncatula</name>
    <name type="common">Barrel medic</name>
    <name type="synonym">Medicago tribuloides</name>
    <dbReference type="NCBI Taxonomy" id="3880"/>
    <lineage>
        <taxon>Eukaryota</taxon>
        <taxon>Viridiplantae</taxon>
        <taxon>Streptophyta</taxon>
        <taxon>Embryophyta</taxon>
        <taxon>Tracheophyta</taxon>
        <taxon>Spermatophyta</taxon>
        <taxon>Magnoliopsida</taxon>
        <taxon>eudicotyledons</taxon>
        <taxon>Gunneridae</taxon>
        <taxon>Pentapetalae</taxon>
        <taxon>rosids</taxon>
        <taxon>fabids</taxon>
        <taxon>Fabales</taxon>
        <taxon>Fabaceae</taxon>
        <taxon>Papilionoideae</taxon>
        <taxon>50 kb inversion clade</taxon>
        <taxon>NPAAA clade</taxon>
        <taxon>Hologalegina</taxon>
        <taxon>IRL clade</taxon>
        <taxon>Trifolieae</taxon>
        <taxon>Medicago</taxon>
    </lineage>
</organism>
<evidence type="ECO:0000256" key="1">
    <source>
        <dbReference type="ARBA" id="ARBA00004123"/>
    </source>
</evidence>
<dbReference type="GO" id="GO:0003677">
    <property type="term" value="F:DNA binding"/>
    <property type="evidence" value="ECO:0007669"/>
    <property type="project" value="UniProtKB-KW"/>
</dbReference>
<dbReference type="SUPFAM" id="SSF46689">
    <property type="entry name" value="Homeodomain-like"/>
    <property type="match status" value="1"/>
</dbReference>
<dbReference type="GO" id="GO:0006355">
    <property type="term" value="P:regulation of DNA-templated transcription"/>
    <property type="evidence" value="ECO:0007669"/>
    <property type="project" value="UniProtKB-ARBA"/>
</dbReference>
<dbReference type="InterPro" id="IPR052245">
    <property type="entry name" value="Plant_Stress_Dev_TF"/>
</dbReference>
<dbReference type="EMBL" id="CM001224">
    <property type="protein sequence ID" value="AET05114.1"/>
    <property type="molecule type" value="Genomic_DNA"/>
</dbReference>
<feature type="domain" description="HTH myb-type" evidence="8">
    <location>
        <begin position="99"/>
        <end position="155"/>
    </location>
</feature>
<dbReference type="Proteomes" id="UP000265566">
    <property type="component" value="Chromosome 8"/>
</dbReference>
<proteinExistence type="predicted"/>